<evidence type="ECO:0008006" key="4">
    <source>
        <dbReference type="Google" id="ProtNLM"/>
    </source>
</evidence>
<dbReference type="PANTHER" id="PTHR35734">
    <property type="entry name" value="OS01G0805200 PROTEIN"/>
    <property type="match status" value="1"/>
</dbReference>
<keyword evidence="3" id="KW-1185">Reference proteome</keyword>
<protein>
    <recommendedName>
        <fullName evidence="4">DUF3007 family protein</fullName>
    </recommendedName>
</protein>
<dbReference type="EMBL" id="BLAY01000153">
    <property type="protein sequence ID" value="GET42197.1"/>
    <property type="molecule type" value="Genomic_DNA"/>
</dbReference>
<reference evidence="2" key="1">
    <citation type="submission" date="2019-10" db="EMBL/GenBank/DDBJ databases">
        <title>Draft genome sequece of Microseira wollei NIES-4236.</title>
        <authorList>
            <person name="Yamaguchi H."/>
            <person name="Suzuki S."/>
            <person name="Kawachi M."/>
        </authorList>
    </citation>
    <scope>NUCLEOTIDE SEQUENCE</scope>
    <source>
        <strain evidence="2">NIES-4236</strain>
    </source>
</reference>
<keyword evidence="1" id="KW-1133">Transmembrane helix</keyword>
<evidence type="ECO:0000313" key="2">
    <source>
        <dbReference type="EMBL" id="GET42197.1"/>
    </source>
</evidence>
<keyword evidence="1" id="KW-0812">Transmembrane</keyword>
<dbReference type="RefSeq" id="WP_226589370.1">
    <property type="nucleotide sequence ID" value="NZ_BLAY01000153.1"/>
</dbReference>
<proteinExistence type="predicted"/>
<dbReference type="InterPro" id="IPR021562">
    <property type="entry name" value="DUF3007"/>
</dbReference>
<feature type="transmembrane region" description="Helical" evidence="1">
    <location>
        <begin position="7"/>
        <end position="24"/>
    </location>
</feature>
<accession>A0AAV3XH04</accession>
<gene>
    <name evidence="2" type="ORF">MiSe_70110</name>
</gene>
<dbReference type="Pfam" id="PF11460">
    <property type="entry name" value="DUF3007"/>
    <property type="match status" value="1"/>
</dbReference>
<sequence>MRRIDVIGIGIGIFAAGGLAFWVLQAAGLDSQHAGIWSQVLLVGGLIGWLLTYLYRAGTKQMTYTQQLKDYEDAVLQKRLEELTPEQLAQLQAEIEQEKTN</sequence>
<organism evidence="2 3">
    <name type="scientific">Microseira wollei NIES-4236</name>
    <dbReference type="NCBI Taxonomy" id="2530354"/>
    <lineage>
        <taxon>Bacteria</taxon>
        <taxon>Bacillati</taxon>
        <taxon>Cyanobacteriota</taxon>
        <taxon>Cyanophyceae</taxon>
        <taxon>Oscillatoriophycideae</taxon>
        <taxon>Aerosakkonematales</taxon>
        <taxon>Aerosakkonemataceae</taxon>
        <taxon>Microseira</taxon>
    </lineage>
</organism>
<name>A0AAV3XH04_9CYAN</name>
<keyword evidence="1" id="KW-0472">Membrane</keyword>
<dbReference type="Proteomes" id="UP001050975">
    <property type="component" value="Unassembled WGS sequence"/>
</dbReference>
<dbReference type="AlphaFoldDB" id="A0AAV3XH04"/>
<evidence type="ECO:0000256" key="1">
    <source>
        <dbReference type="SAM" id="Phobius"/>
    </source>
</evidence>
<feature type="transmembrane region" description="Helical" evidence="1">
    <location>
        <begin position="36"/>
        <end position="55"/>
    </location>
</feature>
<evidence type="ECO:0000313" key="3">
    <source>
        <dbReference type="Proteomes" id="UP001050975"/>
    </source>
</evidence>
<comment type="caution">
    <text evidence="2">The sequence shown here is derived from an EMBL/GenBank/DDBJ whole genome shotgun (WGS) entry which is preliminary data.</text>
</comment>
<dbReference type="PANTHER" id="PTHR35734:SF1">
    <property type="entry name" value="OS01G0805200 PROTEIN"/>
    <property type="match status" value="1"/>
</dbReference>